<evidence type="ECO:0000313" key="14">
    <source>
        <dbReference type="Proteomes" id="UP000234778"/>
    </source>
</evidence>
<dbReference type="NCBIfam" id="NF009131">
    <property type="entry name" value="PRK12484.1"/>
    <property type="match status" value="1"/>
</dbReference>
<dbReference type="SUPFAM" id="SSF51690">
    <property type="entry name" value="Nicotinate/Quinolinate PRTase C-terminal domain-like"/>
    <property type="match status" value="1"/>
</dbReference>
<dbReference type="InterPro" id="IPR040727">
    <property type="entry name" value="NAPRTase_N"/>
</dbReference>
<accession>A0A2I1KVX1</accession>
<keyword evidence="4" id="KW-0597">Phosphoprotein</keyword>
<feature type="domain" description="Nicotinate/nicotinamide phosphoribosyltransferase" evidence="11">
    <location>
        <begin position="175"/>
        <end position="298"/>
    </location>
</feature>
<evidence type="ECO:0000256" key="5">
    <source>
        <dbReference type="ARBA" id="ARBA00022598"/>
    </source>
</evidence>
<evidence type="ECO:0000256" key="4">
    <source>
        <dbReference type="ARBA" id="ARBA00022553"/>
    </source>
</evidence>
<dbReference type="GeneID" id="81707842"/>
<keyword evidence="5 9" id="KW-0436">Ligase</keyword>
<keyword evidence="7 9" id="KW-0808">Transferase</keyword>
<dbReference type="RefSeq" id="WP_006549366.1">
    <property type="nucleotide sequence ID" value="NZ_CP136961.1"/>
</dbReference>
<dbReference type="NCBIfam" id="NF006698">
    <property type="entry name" value="PRK09243.1-5"/>
    <property type="match status" value="1"/>
</dbReference>
<feature type="compositionally biased region" description="Polar residues" evidence="10">
    <location>
        <begin position="1"/>
        <end position="13"/>
    </location>
</feature>
<comment type="catalytic activity">
    <reaction evidence="8 9">
        <text>5-phospho-alpha-D-ribose 1-diphosphate + nicotinate + ATP + H2O = nicotinate beta-D-ribonucleotide + ADP + phosphate + diphosphate</text>
        <dbReference type="Rhea" id="RHEA:36163"/>
        <dbReference type="ChEBI" id="CHEBI:15377"/>
        <dbReference type="ChEBI" id="CHEBI:30616"/>
        <dbReference type="ChEBI" id="CHEBI:32544"/>
        <dbReference type="ChEBI" id="CHEBI:33019"/>
        <dbReference type="ChEBI" id="CHEBI:43474"/>
        <dbReference type="ChEBI" id="CHEBI:57502"/>
        <dbReference type="ChEBI" id="CHEBI:58017"/>
        <dbReference type="ChEBI" id="CHEBI:456216"/>
        <dbReference type="EC" id="6.3.4.21"/>
    </reaction>
</comment>
<proteinExistence type="inferred from homology"/>
<dbReference type="EC" id="6.3.4.21" evidence="3 9"/>
<dbReference type="AlphaFoldDB" id="A0A2I1KVX1"/>
<evidence type="ECO:0000256" key="8">
    <source>
        <dbReference type="ARBA" id="ARBA00048668"/>
    </source>
</evidence>
<comment type="PTM">
    <text evidence="9">Transiently phosphorylated on a His residue during the reaction cycle. Phosphorylation strongly increases the affinity for substrates and increases the rate of nicotinate D-ribonucleotide production. Dephosphorylation regenerates the low-affinity form of the enzyme, leading to product release.</text>
</comment>
<gene>
    <name evidence="13" type="ORF">CYJ26_02625</name>
</gene>
<evidence type="ECO:0000256" key="7">
    <source>
        <dbReference type="ARBA" id="ARBA00022679"/>
    </source>
</evidence>
<dbReference type="Gene3D" id="3.20.20.70">
    <property type="entry name" value="Aldolase class I"/>
    <property type="match status" value="1"/>
</dbReference>
<dbReference type="GO" id="GO:0016757">
    <property type="term" value="F:glycosyltransferase activity"/>
    <property type="evidence" value="ECO:0007669"/>
    <property type="project" value="UniProtKB-KW"/>
</dbReference>
<dbReference type="InterPro" id="IPR041525">
    <property type="entry name" value="N/Namide_PRibTrfase"/>
</dbReference>
<sequence length="476" mass="50174">MTPSKATPRNAVTGSPIDPQHAPAVTSTALLTDMYELTMLQGALAAGTAERHSVFEIFGRALPSSRRYGVVAGTGRLLDAIERFTFTPQQIDFLHATGVVDDATLDYLRDYHFSGSIRGYAEGECYFSGSPLLTVEGTFAEACILETLALSIYNYDCAVASAASRMVIAAHGRPCVDFGARRAHERAAVSAARAAVVGGFVGTSDLEAGMRYGIRTVGTSAHSFTLLHDSEEEAFAAQVASLGHDTTILVDTYDIERGIERAVKAARAGGGELGAVRLDSGDLVAEAFKARQQLDALGATSTKITVTNDLDEYAIAALGAAPVDSYGVGTKLVTGSGRPTAALVYKLVERADADGVMQEVAKFSTGGKSTVGGRKWAGRVLDATGTAAEELVVSAREQGEALAALHDAGARPLQVELVRDGVVNEEHRGPAALQAAAERHRASRAELPYDAWRLSEGEPAVPTRHLDLDGRQTLRG</sequence>
<comment type="pathway">
    <text evidence="1 9">Cofactor biosynthesis; NAD(+) biosynthesis; nicotinate D-ribonucleotide from nicotinate: step 1/1.</text>
</comment>
<keyword evidence="13" id="KW-0328">Glycosyltransferase</keyword>
<evidence type="ECO:0000256" key="6">
    <source>
        <dbReference type="ARBA" id="ARBA00022642"/>
    </source>
</evidence>
<dbReference type="SUPFAM" id="SSF54675">
    <property type="entry name" value="Nicotinate/Quinolinate PRTase N-terminal domain-like"/>
    <property type="match status" value="1"/>
</dbReference>
<reference evidence="13 14" key="1">
    <citation type="submission" date="2017-12" db="EMBL/GenBank/DDBJ databases">
        <title>Phylogenetic diversity of female urinary microbiome.</title>
        <authorList>
            <person name="Thomas-White K."/>
            <person name="Wolfe A.J."/>
        </authorList>
    </citation>
    <scope>NUCLEOTIDE SEQUENCE [LARGE SCALE GENOMIC DNA]</scope>
    <source>
        <strain evidence="13 14">UMB0319</strain>
    </source>
</reference>
<dbReference type="InterPro" id="IPR007229">
    <property type="entry name" value="Nic_PRibTrfase-Fam"/>
</dbReference>
<dbReference type="UniPathway" id="UPA00253">
    <property type="reaction ID" value="UER00457"/>
</dbReference>
<dbReference type="Pfam" id="PF04095">
    <property type="entry name" value="NAPRTase"/>
    <property type="match status" value="1"/>
</dbReference>
<dbReference type="NCBIfam" id="TIGR01513">
    <property type="entry name" value="NAPRTase_put"/>
    <property type="match status" value="1"/>
</dbReference>
<evidence type="ECO:0000259" key="12">
    <source>
        <dbReference type="Pfam" id="PF17767"/>
    </source>
</evidence>
<dbReference type="GO" id="GO:0034355">
    <property type="term" value="P:NAD+ biosynthetic process via the salvage pathway"/>
    <property type="evidence" value="ECO:0007669"/>
    <property type="project" value="TreeGrafter"/>
</dbReference>
<feature type="domain" description="Nicotinate phosphoribosyltransferase N-terminal" evidence="12">
    <location>
        <begin position="30"/>
        <end position="152"/>
    </location>
</feature>
<evidence type="ECO:0000256" key="1">
    <source>
        <dbReference type="ARBA" id="ARBA00004952"/>
    </source>
</evidence>
<dbReference type="InterPro" id="IPR036068">
    <property type="entry name" value="Nicotinate_pribotase-like_C"/>
</dbReference>
<dbReference type="PIRSF" id="PIRSF000484">
    <property type="entry name" value="NAPRT"/>
    <property type="match status" value="1"/>
</dbReference>
<dbReference type="EMBL" id="PKHA01000001">
    <property type="protein sequence ID" value="PKY99781.1"/>
    <property type="molecule type" value="Genomic_DNA"/>
</dbReference>
<dbReference type="PANTHER" id="PTHR11098">
    <property type="entry name" value="NICOTINATE PHOSPHORIBOSYLTRANSFERASE"/>
    <property type="match status" value="1"/>
</dbReference>
<organism evidence="13 14">
    <name type="scientific">Actinomyces urogenitalis</name>
    <dbReference type="NCBI Taxonomy" id="103621"/>
    <lineage>
        <taxon>Bacteria</taxon>
        <taxon>Bacillati</taxon>
        <taxon>Actinomycetota</taxon>
        <taxon>Actinomycetes</taxon>
        <taxon>Actinomycetales</taxon>
        <taxon>Actinomycetaceae</taxon>
        <taxon>Actinomyces</taxon>
    </lineage>
</organism>
<name>A0A2I1KVX1_9ACTO</name>
<dbReference type="Pfam" id="PF17767">
    <property type="entry name" value="NAPRTase_N"/>
    <property type="match status" value="1"/>
</dbReference>
<dbReference type="Gene3D" id="3.20.140.10">
    <property type="entry name" value="nicotinate phosphoribosyltransferase"/>
    <property type="match status" value="1"/>
</dbReference>
<evidence type="ECO:0000259" key="11">
    <source>
        <dbReference type="Pfam" id="PF04095"/>
    </source>
</evidence>
<protein>
    <recommendedName>
        <fullName evidence="3 9">Nicotinate phosphoribosyltransferase</fullName>
        <ecNumber evidence="3 9">6.3.4.21</ecNumber>
    </recommendedName>
</protein>
<dbReference type="Proteomes" id="UP000234778">
    <property type="component" value="Unassembled WGS sequence"/>
</dbReference>
<feature type="region of interest" description="Disordered" evidence="10">
    <location>
        <begin position="1"/>
        <end position="20"/>
    </location>
</feature>
<keyword evidence="6 9" id="KW-0662">Pyridine nucleotide biosynthesis</keyword>
<dbReference type="InterPro" id="IPR013785">
    <property type="entry name" value="Aldolase_TIM"/>
</dbReference>
<evidence type="ECO:0000256" key="2">
    <source>
        <dbReference type="ARBA" id="ARBA00010897"/>
    </source>
</evidence>
<evidence type="ECO:0000256" key="3">
    <source>
        <dbReference type="ARBA" id="ARBA00013236"/>
    </source>
</evidence>
<comment type="function">
    <text evidence="9">Catalyzes the first step in the biosynthesis of NAD from nicotinic acid, the ATP-dependent synthesis of beta-nicotinate D-ribonucleotide from nicotinate and 5-phospho-D-ribose 1-phosphate.</text>
</comment>
<dbReference type="GO" id="GO:0004516">
    <property type="term" value="F:nicotinate phosphoribosyltransferase activity"/>
    <property type="evidence" value="ECO:0007669"/>
    <property type="project" value="UniProtKB-UniRule"/>
</dbReference>
<evidence type="ECO:0000313" key="13">
    <source>
        <dbReference type="EMBL" id="PKY99781.1"/>
    </source>
</evidence>
<dbReference type="InterPro" id="IPR006405">
    <property type="entry name" value="Nic_PRibTrfase_pncB"/>
</dbReference>
<evidence type="ECO:0000256" key="9">
    <source>
        <dbReference type="RuleBase" id="RU365100"/>
    </source>
</evidence>
<evidence type="ECO:0000256" key="10">
    <source>
        <dbReference type="SAM" id="MobiDB-lite"/>
    </source>
</evidence>
<comment type="caution">
    <text evidence="13">The sequence shown here is derived from an EMBL/GenBank/DDBJ whole genome shotgun (WGS) entry which is preliminary data.</text>
</comment>
<dbReference type="PANTHER" id="PTHR11098:SF8">
    <property type="entry name" value="NICOTINATE PHOSPHORIBOSYLTRANSFERASE PNCB1"/>
    <property type="match status" value="1"/>
</dbReference>
<comment type="similarity">
    <text evidence="2 9">Belongs to the NAPRTase family.</text>
</comment>
<dbReference type="GO" id="GO:0005829">
    <property type="term" value="C:cytosol"/>
    <property type="evidence" value="ECO:0007669"/>
    <property type="project" value="TreeGrafter"/>
</dbReference>